<accession>A0A4Z2IQ96</accession>
<evidence type="ECO:0000313" key="1">
    <source>
        <dbReference type="EMBL" id="TNN80085.1"/>
    </source>
</evidence>
<evidence type="ECO:0000313" key="2">
    <source>
        <dbReference type="Proteomes" id="UP000314294"/>
    </source>
</evidence>
<protein>
    <submittedName>
        <fullName evidence="1">Uncharacterized protein</fullName>
    </submittedName>
</protein>
<organism evidence="1 2">
    <name type="scientific">Liparis tanakae</name>
    <name type="common">Tanaka's snailfish</name>
    <dbReference type="NCBI Taxonomy" id="230148"/>
    <lineage>
        <taxon>Eukaryota</taxon>
        <taxon>Metazoa</taxon>
        <taxon>Chordata</taxon>
        <taxon>Craniata</taxon>
        <taxon>Vertebrata</taxon>
        <taxon>Euteleostomi</taxon>
        <taxon>Actinopterygii</taxon>
        <taxon>Neopterygii</taxon>
        <taxon>Teleostei</taxon>
        <taxon>Neoteleostei</taxon>
        <taxon>Acanthomorphata</taxon>
        <taxon>Eupercaria</taxon>
        <taxon>Perciformes</taxon>
        <taxon>Cottioidei</taxon>
        <taxon>Cottales</taxon>
        <taxon>Liparidae</taxon>
        <taxon>Liparis</taxon>
    </lineage>
</organism>
<dbReference type="EMBL" id="SRLO01000058">
    <property type="protein sequence ID" value="TNN80085.1"/>
    <property type="molecule type" value="Genomic_DNA"/>
</dbReference>
<name>A0A4Z2IQ96_9TELE</name>
<reference evidence="1 2" key="1">
    <citation type="submission" date="2019-03" db="EMBL/GenBank/DDBJ databases">
        <title>First draft genome of Liparis tanakae, snailfish: a comprehensive survey of snailfish specific genes.</title>
        <authorList>
            <person name="Kim W."/>
            <person name="Song I."/>
            <person name="Jeong J.-H."/>
            <person name="Kim D."/>
            <person name="Kim S."/>
            <person name="Ryu S."/>
            <person name="Song J.Y."/>
            <person name="Lee S.K."/>
        </authorList>
    </citation>
    <scope>NUCLEOTIDE SEQUENCE [LARGE SCALE GENOMIC DNA]</scope>
    <source>
        <tissue evidence="1">Muscle</tissue>
    </source>
</reference>
<keyword evidence="2" id="KW-1185">Reference proteome</keyword>
<dbReference type="Proteomes" id="UP000314294">
    <property type="component" value="Unassembled WGS sequence"/>
</dbReference>
<sequence length="69" mass="7780">MTAPVSRGPERLPQPQTICLSASIGITTNIYVDIEARPCRESGYAPHHHSTPQFKDGSVYHQIQCYRHM</sequence>
<comment type="caution">
    <text evidence="1">The sequence shown here is derived from an EMBL/GenBank/DDBJ whole genome shotgun (WGS) entry which is preliminary data.</text>
</comment>
<dbReference type="AlphaFoldDB" id="A0A4Z2IQ96"/>
<proteinExistence type="predicted"/>
<gene>
    <name evidence="1" type="ORF">EYF80_009737</name>
</gene>